<reference evidence="1" key="1">
    <citation type="submission" date="2021-06" db="EMBL/GenBank/DDBJ databases">
        <authorList>
            <person name="Kallberg Y."/>
            <person name="Tangrot J."/>
            <person name="Rosling A."/>
        </authorList>
    </citation>
    <scope>NUCLEOTIDE SEQUENCE</scope>
    <source>
        <strain evidence="1">MA453B</strain>
    </source>
</reference>
<sequence>MAVFRNVHVVVDQFNKTHYGHRLKNSPTDSARIFYHNYPNNPYIVAQYTSRNKSFQSRYKIIELGYYLQNVKYTQKRKNIQYQIPDGYAIKTEVANKALCCETKYICYNKVLFTITWKEDRAEWMVSSERSSSGAVNTFLKKINRENSQLSGIHIFRLDIEILYQTRIEKSKELSMAKTITNVNKRKHPLNELSLSQQKKTICIIWKRYLQEC</sequence>
<proteinExistence type="predicted"/>
<evidence type="ECO:0000313" key="2">
    <source>
        <dbReference type="Proteomes" id="UP000789405"/>
    </source>
</evidence>
<accession>A0A9N8W8M5</accession>
<dbReference type="AlphaFoldDB" id="A0A9N8W8M5"/>
<protein>
    <submittedName>
        <fullName evidence="1">11476_t:CDS:1</fullName>
    </submittedName>
</protein>
<keyword evidence="2" id="KW-1185">Reference proteome</keyword>
<dbReference type="EMBL" id="CAJVPY010000540">
    <property type="protein sequence ID" value="CAG8478872.1"/>
    <property type="molecule type" value="Genomic_DNA"/>
</dbReference>
<evidence type="ECO:0000313" key="1">
    <source>
        <dbReference type="EMBL" id="CAG8478872.1"/>
    </source>
</evidence>
<dbReference type="Proteomes" id="UP000789405">
    <property type="component" value="Unassembled WGS sequence"/>
</dbReference>
<organism evidence="1 2">
    <name type="scientific">Dentiscutata erythropus</name>
    <dbReference type="NCBI Taxonomy" id="1348616"/>
    <lineage>
        <taxon>Eukaryota</taxon>
        <taxon>Fungi</taxon>
        <taxon>Fungi incertae sedis</taxon>
        <taxon>Mucoromycota</taxon>
        <taxon>Glomeromycotina</taxon>
        <taxon>Glomeromycetes</taxon>
        <taxon>Diversisporales</taxon>
        <taxon>Gigasporaceae</taxon>
        <taxon>Dentiscutata</taxon>
    </lineage>
</organism>
<name>A0A9N8W8M5_9GLOM</name>
<comment type="caution">
    <text evidence="1">The sequence shown here is derived from an EMBL/GenBank/DDBJ whole genome shotgun (WGS) entry which is preliminary data.</text>
</comment>
<dbReference type="OrthoDB" id="2403834at2759"/>
<gene>
    <name evidence="1" type="ORF">DERYTH_LOCUS1821</name>
</gene>